<evidence type="ECO:0000313" key="1">
    <source>
        <dbReference type="EMBL" id="MDR7325917.1"/>
    </source>
</evidence>
<dbReference type="EMBL" id="JAVDYC010000001">
    <property type="protein sequence ID" value="MDR7325917.1"/>
    <property type="molecule type" value="Genomic_DNA"/>
</dbReference>
<name>A0AAE4CVY0_9ACTN</name>
<reference evidence="1 2" key="1">
    <citation type="submission" date="2023-07" db="EMBL/GenBank/DDBJ databases">
        <title>Sequencing the genomes of 1000 actinobacteria strains.</title>
        <authorList>
            <person name="Klenk H.-P."/>
        </authorList>
    </citation>
    <scope>NUCLEOTIDE SEQUENCE [LARGE SCALE GENOMIC DNA]</scope>
    <source>
        <strain evidence="1 2">DSM 44711</strain>
    </source>
</reference>
<keyword evidence="2" id="KW-1185">Reference proteome</keyword>
<comment type="caution">
    <text evidence="1">The sequence shown here is derived from an EMBL/GenBank/DDBJ whole genome shotgun (WGS) entry which is preliminary data.</text>
</comment>
<dbReference type="RefSeq" id="WP_310421017.1">
    <property type="nucleotide sequence ID" value="NZ_JAVDYC010000001.1"/>
</dbReference>
<dbReference type="Proteomes" id="UP001183629">
    <property type="component" value="Unassembled WGS sequence"/>
</dbReference>
<sequence length="73" mass="8041">MTEKSIRIPLAVLAAVIMAVAAYGALRFAESNCADLTRSGVAEARWDGPLEGCRVRMDGEWVPYSRWAEIRGE</sequence>
<dbReference type="AlphaFoldDB" id="A0AAE4CVY0"/>
<organism evidence="1 2">
    <name type="scientific">Catenuloplanes niger</name>
    <dbReference type="NCBI Taxonomy" id="587534"/>
    <lineage>
        <taxon>Bacteria</taxon>
        <taxon>Bacillati</taxon>
        <taxon>Actinomycetota</taxon>
        <taxon>Actinomycetes</taxon>
        <taxon>Micromonosporales</taxon>
        <taxon>Micromonosporaceae</taxon>
        <taxon>Catenuloplanes</taxon>
    </lineage>
</organism>
<protein>
    <submittedName>
        <fullName evidence="1">Uncharacterized protein</fullName>
    </submittedName>
</protein>
<evidence type="ECO:0000313" key="2">
    <source>
        <dbReference type="Proteomes" id="UP001183629"/>
    </source>
</evidence>
<proteinExistence type="predicted"/>
<gene>
    <name evidence="1" type="ORF">J2S44_006167</name>
</gene>
<accession>A0AAE4CVY0</accession>